<protein>
    <recommendedName>
        <fullName evidence="3">Restriction endonuclease</fullName>
    </recommendedName>
</protein>
<dbReference type="Proteomes" id="UP001170624">
    <property type="component" value="Unassembled WGS sequence"/>
</dbReference>
<accession>A0AAW7Y4E5</accession>
<gene>
    <name evidence="1" type="ORF">Q4568_13150</name>
</gene>
<name>A0AAW7Y4E5_9GAMM</name>
<reference evidence="1" key="1">
    <citation type="submission" date="2023-07" db="EMBL/GenBank/DDBJ databases">
        <title>Genome content predicts the carbon catabolic preferences of heterotrophic bacteria.</title>
        <authorList>
            <person name="Gralka M."/>
        </authorList>
    </citation>
    <scope>NUCLEOTIDE SEQUENCE</scope>
    <source>
        <strain evidence="1">G2M05</strain>
    </source>
</reference>
<dbReference type="EMBL" id="JAUOPU010000012">
    <property type="protein sequence ID" value="MDO6543488.1"/>
    <property type="molecule type" value="Genomic_DNA"/>
</dbReference>
<evidence type="ECO:0000313" key="2">
    <source>
        <dbReference type="Proteomes" id="UP001170624"/>
    </source>
</evidence>
<evidence type="ECO:0008006" key="3">
    <source>
        <dbReference type="Google" id="ProtNLM"/>
    </source>
</evidence>
<comment type="caution">
    <text evidence="1">The sequence shown here is derived from an EMBL/GenBank/DDBJ whole genome shotgun (WGS) entry which is preliminary data.</text>
</comment>
<sequence length="176" mass="20263">MSRLFYNEAFEFYSKHIYRTDFFNILSEHGFSITGSIPSIAWELFGAILTGKQGSSGYGADLEGFEVKSAKEKSSFEYQYHLHTGLSKLREDMTVKHLFCSYESSYNGVKVYVVEGIDLSEYFSKWEPLYEENYAVKDPTKRKQRFRKSIAYGAVIKKGKLVMEIKDGLLIYTASL</sequence>
<evidence type="ECO:0000313" key="1">
    <source>
        <dbReference type="EMBL" id="MDO6543488.1"/>
    </source>
</evidence>
<dbReference type="RefSeq" id="WP_303499965.1">
    <property type="nucleotide sequence ID" value="NZ_JAUOPU010000012.1"/>
</dbReference>
<dbReference type="AlphaFoldDB" id="A0AAW7Y4E5"/>
<proteinExistence type="predicted"/>
<organism evidence="1 2">
    <name type="scientific">Photobacterium sanguinicancri</name>
    <dbReference type="NCBI Taxonomy" id="875932"/>
    <lineage>
        <taxon>Bacteria</taxon>
        <taxon>Pseudomonadati</taxon>
        <taxon>Pseudomonadota</taxon>
        <taxon>Gammaproteobacteria</taxon>
        <taxon>Vibrionales</taxon>
        <taxon>Vibrionaceae</taxon>
        <taxon>Photobacterium</taxon>
    </lineage>
</organism>